<keyword evidence="6" id="KW-0800">Toxin</keyword>
<dbReference type="Pfam" id="PF12796">
    <property type="entry name" value="Ank_2"/>
    <property type="match status" value="2"/>
</dbReference>
<feature type="repeat" description="ANK" evidence="12">
    <location>
        <begin position="150"/>
        <end position="182"/>
    </location>
</feature>
<dbReference type="Gene3D" id="1.25.40.20">
    <property type="entry name" value="Ankyrin repeat-containing domain"/>
    <property type="match status" value="3"/>
</dbReference>
<comment type="caution">
    <text evidence="13">The sequence shown here is derived from an EMBL/GenBank/DDBJ whole genome shotgun (WGS) entry which is preliminary data.</text>
</comment>
<dbReference type="GO" id="GO:0090729">
    <property type="term" value="F:toxin activity"/>
    <property type="evidence" value="ECO:0007669"/>
    <property type="project" value="UniProtKB-KW"/>
</dbReference>
<evidence type="ECO:0008006" key="15">
    <source>
        <dbReference type="Google" id="ProtNLM"/>
    </source>
</evidence>
<evidence type="ECO:0000256" key="6">
    <source>
        <dbReference type="ARBA" id="ARBA00022656"/>
    </source>
</evidence>
<keyword evidence="7" id="KW-0528">Neurotoxin</keyword>
<dbReference type="SUPFAM" id="SSF48403">
    <property type="entry name" value="Ankyrin repeat"/>
    <property type="match status" value="1"/>
</dbReference>
<feature type="repeat" description="ANK" evidence="12">
    <location>
        <begin position="84"/>
        <end position="116"/>
    </location>
</feature>
<keyword evidence="11" id="KW-0472">Membrane</keyword>
<evidence type="ECO:0000256" key="10">
    <source>
        <dbReference type="ARBA" id="ARBA00023043"/>
    </source>
</evidence>
<keyword evidence="11" id="KW-1053">Target membrane</keyword>
<feature type="non-terminal residue" evidence="13">
    <location>
        <position position="1"/>
    </location>
</feature>
<evidence type="ECO:0000256" key="1">
    <source>
        <dbReference type="ARBA" id="ARBA00004175"/>
    </source>
</evidence>
<dbReference type="PANTHER" id="PTHR24166">
    <property type="entry name" value="ROLLING PEBBLES, ISOFORM B"/>
    <property type="match status" value="1"/>
</dbReference>
<dbReference type="EMBL" id="BMAW01019970">
    <property type="protein sequence ID" value="GFT65912.1"/>
    <property type="molecule type" value="Genomic_DNA"/>
</dbReference>
<sequence>VKLLLENGANANLADIKNRNSVELAVAHGKVEVVKLLLKEKNVHINDKGNDGFSLLHIAAQAGNLNIVTYLINQGADVNSQNDAGSKPIHIATREGHKDIVEFFIKFRSLNNYIDAFSQSLLHYAVLGGQTEILQLLIDLEFDVNVTDRNDCKPIHVAAISGDKNALEILLQHGAYYNATYKDMTPLQLAAENNYLSCVQLLMLIKELFNAVKHNNLSEIEKCISEGVILNVKSTDNVTPLHYACWKGYQDIVNILLKNKADPNGIGKDGSSPLHYAAKFNHFAIVRHHYLLFCYYQTPLDLSKDQSITNLLTLTDELFKASENNGEVIVQKVSKLSNNEIVAIVNARNIKGNTLLENAIFYQPPEILRSFLLEQRIIL</sequence>
<reference evidence="13" key="1">
    <citation type="submission" date="2020-08" db="EMBL/GenBank/DDBJ databases">
        <title>Multicomponent nature underlies the extraordinary mechanical properties of spider dragline silk.</title>
        <authorList>
            <person name="Kono N."/>
            <person name="Nakamura H."/>
            <person name="Mori M."/>
            <person name="Yoshida Y."/>
            <person name="Ohtoshi R."/>
            <person name="Malay A.D."/>
            <person name="Moran D.A.P."/>
            <person name="Tomita M."/>
            <person name="Numata K."/>
            <person name="Arakawa K."/>
        </authorList>
    </citation>
    <scope>NUCLEOTIDE SEQUENCE</scope>
</reference>
<evidence type="ECO:0000313" key="13">
    <source>
        <dbReference type="EMBL" id="GFT65912.1"/>
    </source>
</evidence>
<keyword evidence="4" id="KW-0964">Secreted</keyword>
<evidence type="ECO:0000256" key="11">
    <source>
        <dbReference type="ARBA" id="ARBA00023298"/>
    </source>
</evidence>
<name>A0A8X6U0J5_NEPPI</name>
<evidence type="ECO:0000256" key="7">
    <source>
        <dbReference type="ARBA" id="ARBA00022699"/>
    </source>
</evidence>
<keyword evidence="14" id="KW-1185">Reference proteome</keyword>
<dbReference type="GO" id="GO:0044218">
    <property type="term" value="C:other organism cell membrane"/>
    <property type="evidence" value="ECO:0007669"/>
    <property type="project" value="UniProtKB-KW"/>
</dbReference>
<dbReference type="Proteomes" id="UP000887013">
    <property type="component" value="Unassembled WGS sequence"/>
</dbReference>
<dbReference type="PROSITE" id="PS50088">
    <property type="entry name" value="ANK_REPEAT"/>
    <property type="match status" value="5"/>
</dbReference>
<evidence type="ECO:0000256" key="9">
    <source>
        <dbReference type="ARBA" id="ARBA00023028"/>
    </source>
</evidence>
<feature type="repeat" description="ANK" evidence="12">
    <location>
        <begin position="51"/>
        <end position="83"/>
    </location>
</feature>
<dbReference type="SMART" id="SM00248">
    <property type="entry name" value="ANK"/>
    <property type="match status" value="8"/>
</dbReference>
<protein>
    <recommendedName>
        <fullName evidence="15">Ankyrin repeat protein</fullName>
    </recommendedName>
</protein>
<keyword evidence="10 12" id="KW-0040">ANK repeat</keyword>
<evidence type="ECO:0000256" key="3">
    <source>
        <dbReference type="ARBA" id="ARBA00022483"/>
    </source>
</evidence>
<comment type="subcellular location">
    <subcellularLocation>
        <location evidence="2">Secreted</location>
    </subcellularLocation>
    <subcellularLocation>
        <location evidence="1">Target cell membrane</location>
    </subcellularLocation>
</comment>
<evidence type="ECO:0000256" key="12">
    <source>
        <dbReference type="PROSITE-ProRule" id="PRU00023"/>
    </source>
</evidence>
<dbReference type="GO" id="GO:0005576">
    <property type="term" value="C:extracellular region"/>
    <property type="evidence" value="ECO:0007669"/>
    <property type="project" value="UniProtKB-SubCell"/>
</dbReference>
<proteinExistence type="predicted"/>
<dbReference type="PANTHER" id="PTHR24166:SF48">
    <property type="entry name" value="PROTEIN VAPYRIN"/>
    <property type="match status" value="1"/>
</dbReference>
<keyword evidence="8" id="KW-0677">Repeat</keyword>
<dbReference type="InterPro" id="IPR050889">
    <property type="entry name" value="Dendritic_Spine_Reg/Scaffold"/>
</dbReference>
<keyword evidence="3" id="KW-0268">Exocytosis</keyword>
<dbReference type="OrthoDB" id="6428268at2759"/>
<gene>
    <name evidence="13" type="primary">ANKRD44_0</name>
    <name evidence="13" type="ORF">NPIL_166011</name>
</gene>
<evidence type="ECO:0000256" key="4">
    <source>
        <dbReference type="ARBA" id="ARBA00022525"/>
    </source>
</evidence>
<dbReference type="PROSITE" id="PS50297">
    <property type="entry name" value="ANK_REP_REGION"/>
    <property type="match status" value="4"/>
</dbReference>
<dbReference type="GO" id="GO:0006887">
    <property type="term" value="P:exocytosis"/>
    <property type="evidence" value="ECO:0007669"/>
    <property type="project" value="UniProtKB-KW"/>
</dbReference>
<evidence type="ECO:0000256" key="5">
    <source>
        <dbReference type="ARBA" id="ARBA00022537"/>
    </source>
</evidence>
<dbReference type="InterPro" id="IPR036770">
    <property type="entry name" value="Ankyrin_rpt-contain_sf"/>
</dbReference>
<dbReference type="InterPro" id="IPR002110">
    <property type="entry name" value="Ankyrin_rpt"/>
</dbReference>
<evidence type="ECO:0000256" key="2">
    <source>
        <dbReference type="ARBA" id="ARBA00004613"/>
    </source>
</evidence>
<keyword evidence="9" id="KW-0638">Presynaptic neurotoxin</keyword>
<dbReference type="Pfam" id="PF13637">
    <property type="entry name" value="Ank_4"/>
    <property type="match status" value="1"/>
</dbReference>
<accession>A0A8X6U0J5</accession>
<keyword evidence="5" id="KW-1052">Target cell membrane</keyword>
<organism evidence="13 14">
    <name type="scientific">Nephila pilipes</name>
    <name type="common">Giant wood spider</name>
    <name type="synonym">Nephila maculata</name>
    <dbReference type="NCBI Taxonomy" id="299642"/>
    <lineage>
        <taxon>Eukaryota</taxon>
        <taxon>Metazoa</taxon>
        <taxon>Ecdysozoa</taxon>
        <taxon>Arthropoda</taxon>
        <taxon>Chelicerata</taxon>
        <taxon>Arachnida</taxon>
        <taxon>Araneae</taxon>
        <taxon>Araneomorphae</taxon>
        <taxon>Entelegynae</taxon>
        <taxon>Araneoidea</taxon>
        <taxon>Nephilidae</taxon>
        <taxon>Nephila</taxon>
    </lineage>
</organism>
<evidence type="ECO:0000256" key="8">
    <source>
        <dbReference type="ARBA" id="ARBA00022737"/>
    </source>
</evidence>
<dbReference type="AlphaFoldDB" id="A0A8X6U0J5"/>
<evidence type="ECO:0000313" key="14">
    <source>
        <dbReference type="Proteomes" id="UP000887013"/>
    </source>
</evidence>
<feature type="repeat" description="ANK" evidence="12">
    <location>
        <begin position="236"/>
        <end position="268"/>
    </location>
</feature>
<dbReference type="GO" id="GO:0044231">
    <property type="term" value="C:host cell presynaptic membrane"/>
    <property type="evidence" value="ECO:0007669"/>
    <property type="project" value="UniProtKB-KW"/>
</dbReference>
<feature type="repeat" description="ANK" evidence="12">
    <location>
        <begin position="117"/>
        <end position="149"/>
    </location>
</feature>